<evidence type="ECO:0000256" key="3">
    <source>
        <dbReference type="ARBA" id="ARBA00012438"/>
    </source>
</evidence>
<organism evidence="11 12">
    <name type="scientific">Alkalibacterium putridalgicola</name>
    <dbReference type="NCBI Taxonomy" id="426703"/>
    <lineage>
        <taxon>Bacteria</taxon>
        <taxon>Bacillati</taxon>
        <taxon>Bacillota</taxon>
        <taxon>Bacilli</taxon>
        <taxon>Lactobacillales</taxon>
        <taxon>Carnobacteriaceae</taxon>
        <taxon>Alkalibacterium</taxon>
    </lineage>
</organism>
<dbReference type="CDD" id="cd00075">
    <property type="entry name" value="HATPase"/>
    <property type="match status" value="1"/>
</dbReference>
<keyword evidence="4" id="KW-0597">Phosphoprotein</keyword>
<comment type="catalytic activity">
    <reaction evidence="1">
        <text>ATP + protein L-histidine = ADP + protein N-phospho-L-histidine.</text>
        <dbReference type="EC" id="2.7.13.3"/>
    </reaction>
</comment>
<dbReference type="SMART" id="SM00387">
    <property type="entry name" value="HATPase_c"/>
    <property type="match status" value="1"/>
</dbReference>
<dbReference type="PRINTS" id="PR00344">
    <property type="entry name" value="BCTRLSENSOR"/>
</dbReference>
<dbReference type="SMART" id="SM00304">
    <property type="entry name" value="HAMP"/>
    <property type="match status" value="1"/>
</dbReference>
<evidence type="ECO:0000256" key="4">
    <source>
        <dbReference type="ARBA" id="ARBA00022553"/>
    </source>
</evidence>
<proteinExistence type="predicted"/>
<name>A0A1H7VIN4_9LACT</name>
<dbReference type="CDD" id="cd00082">
    <property type="entry name" value="HisKA"/>
    <property type="match status" value="1"/>
</dbReference>
<evidence type="ECO:0000256" key="8">
    <source>
        <dbReference type="SAM" id="Phobius"/>
    </source>
</evidence>
<protein>
    <recommendedName>
        <fullName evidence="3">histidine kinase</fullName>
        <ecNumber evidence="3">2.7.13.3</ecNumber>
    </recommendedName>
</protein>
<dbReference type="InterPro" id="IPR003594">
    <property type="entry name" value="HATPase_dom"/>
</dbReference>
<feature type="transmembrane region" description="Helical" evidence="8">
    <location>
        <begin position="9"/>
        <end position="31"/>
    </location>
</feature>
<dbReference type="SUPFAM" id="SSF47384">
    <property type="entry name" value="Homodimeric domain of signal transducing histidine kinase"/>
    <property type="match status" value="1"/>
</dbReference>
<keyword evidence="8" id="KW-0812">Transmembrane</keyword>
<dbReference type="GO" id="GO:0000155">
    <property type="term" value="F:phosphorelay sensor kinase activity"/>
    <property type="evidence" value="ECO:0007669"/>
    <property type="project" value="InterPro"/>
</dbReference>
<evidence type="ECO:0000256" key="5">
    <source>
        <dbReference type="ARBA" id="ARBA00022679"/>
    </source>
</evidence>
<sequence>MKRTLFSHLFIYILSGSILMISLFSFLTFQLTENRFDDYLSDRFINERETVIETIETAYDGESQWDREILSGAIQNAMHSHMFVRIVDADGNEIISQSSPMGQHMRGMQMIEVLPGEDWFEEEVDLFSGENNIGTAFITYPGFQDYTSEEEEFIEDLILLIALMGLLTFVIAGVMAYLISRRLSRPIAATSERTQQIAQGRDIGEAETKDEKISELFQLQQSVNVLAARLAEQKRIRNQMVSDLAHEVRTPLTTLQGNVEAMLDGVWEVTPERLNSLNRQVIRLAHLVQLIDQLDDTENTNKQLNLETFDIKELLSNISISFEPQVNEKQVTLNLKAQSEMIEADRNKLEQVITNLLANAVKFTPEDGEISLISKRIKNEIIIMIQDNGKGIPEDKLDYIFERFYQVEPSRNSKLQGQGIGLAVVKSIIDAHQGDIRVESDEGRGTTFTVVLPESQKI</sequence>
<dbReference type="Gene3D" id="6.10.340.10">
    <property type="match status" value="1"/>
</dbReference>
<dbReference type="EMBL" id="FOBL01000024">
    <property type="protein sequence ID" value="SEM08677.1"/>
    <property type="molecule type" value="Genomic_DNA"/>
</dbReference>
<dbReference type="SMART" id="SM00388">
    <property type="entry name" value="HisKA"/>
    <property type="match status" value="1"/>
</dbReference>
<reference evidence="11 12" key="1">
    <citation type="submission" date="2016-10" db="EMBL/GenBank/DDBJ databases">
        <authorList>
            <person name="de Groot N.N."/>
        </authorList>
    </citation>
    <scope>NUCLEOTIDE SEQUENCE [LARGE SCALE GENOMIC DNA]</scope>
    <source>
        <strain evidence="11 12">DSM 19182</strain>
    </source>
</reference>
<evidence type="ECO:0000259" key="9">
    <source>
        <dbReference type="PROSITE" id="PS50109"/>
    </source>
</evidence>
<dbReference type="STRING" id="426703.SAMN04488100_12452"/>
<dbReference type="InterPro" id="IPR003661">
    <property type="entry name" value="HisK_dim/P_dom"/>
</dbReference>
<evidence type="ECO:0000256" key="2">
    <source>
        <dbReference type="ARBA" id="ARBA00004370"/>
    </source>
</evidence>
<dbReference type="PANTHER" id="PTHR45453">
    <property type="entry name" value="PHOSPHATE REGULON SENSOR PROTEIN PHOR"/>
    <property type="match status" value="1"/>
</dbReference>
<dbReference type="SUPFAM" id="SSF55874">
    <property type="entry name" value="ATPase domain of HSP90 chaperone/DNA topoisomerase II/histidine kinase"/>
    <property type="match status" value="1"/>
</dbReference>
<dbReference type="Gene3D" id="1.10.287.130">
    <property type="match status" value="1"/>
</dbReference>
<keyword evidence="7" id="KW-0902">Two-component regulatory system</keyword>
<dbReference type="InterPro" id="IPR004358">
    <property type="entry name" value="Sig_transdc_His_kin-like_C"/>
</dbReference>
<evidence type="ECO:0000313" key="12">
    <source>
        <dbReference type="Proteomes" id="UP000198548"/>
    </source>
</evidence>
<dbReference type="FunFam" id="3.30.565.10:FF:000006">
    <property type="entry name" value="Sensor histidine kinase WalK"/>
    <property type="match status" value="1"/>
</dbReference>
<dbReference type="InterPro" id="IPR003660">
    <property type="entry name" value="HAMP_dom"/>
</dbReference>
<dbReference type="InterPro" id="IPR036097">
    <property type="entry name" value="HisK_dim/P_sf"/>
</dbReference>
<dbReference type="PANTHER" id="PTHR45453:SF1">
    <property type="entry name" value="PHOSPHATE REGULON SENSOR PROTEIN PHOR"/>
    <property type="match status" value="1"/>
</dbReference>
<keyword evidence="5" id="KW-0808">Transferase</keyword>
<keyword evidence="8" id="KW-1133">Transmembrane helix</keyword>
<dbReference type="PROSITE" id="PS50109">
    <property type="entry name" value="HIS_KIN"/>
    <property type="match status" value="1"/>
</dbReference>
<dbReference type="OrthoDB" id="9813151at2"/>
<dbReference type="Pfam" id="PF00512">
    <property type="entry name" value="HisKA"/>
    <property type="match status" value="1"/>
</dbReference>
<dbReference type="Pfam" id="PF02518">
    <property type="entry name" value="HATPase_c"/>
    <property type="match status" value="1"/>
</dbReference>
<accession>A0A1H7VIN4</accession>
<evidence type="ECO:0000259" key="10">
    <source>
        <dbReference type="PROSITE" id="PS50885"/>
    </source>
</evidence>
<dbReference type="Gene3D" id="3.30.565.10">
    <property type="entry name" value="Histidine kinase-like ATPase, C-terminal domain"/>
    <property type="match status" value="1"/>
</dbReference>
<dbReference type="InterPro" id="IPR050351">
    <property type="entry name" value="BphY/WalK/GraS-like"/>
</dbReference>
<evidence type="ECO:0000256" key="7">
    <source>
        <dbReference type="ARBA" id="ARBA00023012"/>
    </source>
</evidence>
<dbReference type="GO" id="GO:0016036">
    <property type="term" value="P:cellular response to phosphate starvation"/>
    <property type="evidence" value="ECO:0007669"/>
    <property type="project" value="TreeGrafter"/>
</dbReference>
<dbReference type="PROSITE" id="PS50885">
    <property type="entry name" value="HAMP"/>
    <property type="match status" value="1"/>
</dbReference>
<evidence type="ECO:0000256" key="6">
    <source>
        <dbReference type="ARBA" id="ARBA00022777"/>
    </source>
</evidence>
<gene>
    <name evidence="11" type="ORF">SAMN04488100_12452</name>
</gene>
<dbReference type="GO" id="GO:0004721">
    <property type="term" value="F:phosphoprotein phosphatase activity"/>
    <property type="evidence" value="ECO:0007669"/>
    <property type="project" value="TreeGrafter"/>
</dbReference>
<keyword evidence="6 11" id="KW-0418">Kinase</keyword>
<dbReference type="AlphaFoldDB" id="A0A1H7VIN4"/>
<feature type="transmembrane region" description="Helical" evidence="8">
    <location>
        <begin position="157"/>
        <end position="179"/>
    </location>
</feature>
<feature type="domain" description="Histidine kinase" evidence="9">
    <location>
        <begin position="243"/>
        <end position="456"/>
    </location>
</feature>
<dbReference type="Proteomes" id="UP000198548">
    <property type="component" value="Unassembled WGS sequence"/>
</dbReference>
<feature type="domain" description="HAMP" evidence="10">
    <location>
        <begin position="181"/>
        <end position="235"/>
    </location>
</feature>
<evidence type="ECO:0000313" key="11">
    <source>
        <dbReference type="EMBL" id="SEM08677.1"/>
    </source>
</evidence>
<dbReference type="EC" id="2.7.13.3" evidence="3"/>
<dbReference type="GO" id="GO:0005886">
    <property type="term" value="C:plasma membrane"/>
    <property type="evidence" value="ECO:0007669"/>
    <property type="project" value="TreeGrafter"/>
</dbReference>
<evidence type="ECO:0000256" key="1">
    <source>
        <dbReference type="ARBA" id="ARBA00000085"/>
    </source>
</evidence>
<dbReference type="RefSeq" id="WP_091488923.1">
    <property type="nucleotide sequence ID" value="NZ_BJUX01000023.1"/>
</dbReference>
<dbReference type="InterPro" id="IPR036890">
    <property type="entry name" value="HATPase_C_sf"/>
</dbReference>
<comment type="subcellular location">
    <subcellularLocation>
        <location evidence="2">Membrane</location>
    </subcellularLocation>
</comment>
<keyword evidence="8" id="KW-0472">Membrane</keyword>
<dbReference type="InterPro" id="IPR005467">
    <property type="entry name" value="His_kinase_dom"/>
</dbReference>